<dbReference type="EMBL" id="JACHGB010000001">
    <property type="protein sequence ID" value="MBB5270295.1"/>
    <property type="molecule type" value="Genomic_DNA"/>
</dbReference>
<keyword evidence="1" id="KW-0812">Transmembrane</keyword>
<keyword evidence="3" id="KW-1185">Reference proteome</keyword>
<keyword evidence="1" id="KW-1133">Transmembrane helix</keyword>
<sequence>MIPTLAAARRQRGLSLLGLLFFGVIAVMLVVLGMRVMPSALEYFAIKRALATIASSGASSPVEVQRAFDRQAAIDDFNSVSGRDLLIERDGQQLNISFSYEKRVPLFGPATLLIQYEGSTASK</sequence>
<accession>A0A7W8M7J9</accession>
<feature type="transmembrane region" description="Helical" evidence="1">
    <location>
        <begin position="12"/>
        <end position="34"/>
    </location>
</feature>
<dbReference type="Proteomes" id="UP000532440">
    <property type="component" value="Unassembled WGS sequence"/>
</dbReference>
<organism evidence="2 3">
    <name type="scientific">Quisquiliibacterium transsilvanicum</name>
    <dbReference type="NCBI Taxonomy" id="1549638"/>
    <lineage>
        <taxon>Bacteria</taxon>
        <taxon>Pseudomonadati</taxon>
        <taxon>Pseudomonadota</taxon>
        <taxon>Betaproteobacteria</taxon>
        <taxon>Burkholderiales</taxon>
        <taxon>Burkholderiaceae</taxon>
        <taxon>Quisquiliibacterium</taxon>
    </lineage>
</organism>
<name>A0A7W8M7J9_9BURK</name>
<dbReference type="InterPro" id="IPR032314">
    <property type="entry name" value="DUF4845"/>
</dbReference>
<dbReference type="Pfam" id="PF16137">
    <property type="entry name" value="DUF4845"/>
    <property type="match status" value="1"/>
</dbReference>
<evidence type="ECO:0000313" key="2">
    <source>
        <dbReference type="EMBL" id="MBB5270295.1"/>
    </source>
</evidence>
<evidence type="ECO:0000313" key="3">
    <source>
        <dbReference type="Proteomes" id="UP000532440"/>
    </source>
</evidence>
<comment type="caution">
    <text evidence="2">The sequence shown here is derived from an EMBL/GenBank/DDBJ whole genome shotgun (WGS) entry which is preliminary data.</text>
</comment>
<keyword evidence="1" id="KW-0472">Membrane</keyword>
<reference evidence="2 3" key="1">
    <citation type="submission" date="2020-08" db="EMBL/GenBank/DDBJ databases">
        <title>Genomic Encyclopedia of Type Strains, Phase IV (KMG-IV): sequencing the most valuable type-strain genomes for metagenomic binning, comparative biology and taxonomic classification.</title>
        <authorList>
            <person name="Goeker M."/>
        </authorList>
    </citation>
    <scope>NUCLEOTIDE SEQUENCE [LARGE SCALE GENOMIC DNA]</scope>
    <source>
        <strain evidence="2 3">DSM 29781</strain>
    </source>
</reference>
<evidence type="ECO:0008006" key="4">
    <source>
        <dbReference type="Google" id="ProtNLM"/>
    </source>
</evidence>
<dbReference type="RefSeq" id="WP_183963565.1">
    <property type="nucleotide sequence ID" value="NZ_BAABEW010000015.1"/>
</dbReference>
<protein>
    <recommendedName>
        <fullName evidence="4">DUF4845 domain-containing protein</fullName>
    </recommendedName>
</protein>
<dbReference type="AlphaFoldDB" id="A0A7W8M7J9"/>
<gene>
    <name evidence="2" type="ORF">HNQ70_000279</name>
</gene>
<proteinExistence type="predicted"/>
<evidence type="ECO:0000256" key="1">
    <source>
        <dbReference type="SAM" id="Phobius"/>
    </source>
</evidence>